<evidence type="ECO:0000256" key="7">
    <source>
        <dbReference type="ARBA" id="ARBA00022807"/>
    </source>
</evidence>
<dbReference type="Gene3D" id="3.40.532.10">
    <property type="entry name" value="Peptidase C12, ubiquitin carboxyl-terminal hydrolase"/>
    <property type="match status" value="1"/>
</dbReference>
<dbReference type="CDD" id="cd09616">
    <property type="entry name" value="Peptidase_C12_UCH_L1_L3"/>
    <property type="match status" value="1"/>
</dbReference>
<evidence type="ECO:0000313" key="10">
    <source>
        <dbReference type="EMBL" id="SAL95025.1"/>
    </source>
</evidence>
<dbReference type="InterPro" id="IPR036959">
    <property type="entry name" value="Peptidase_C12_UCH_sf"/>
</dbReference>
<dbReference type="GO" id="GO:0004843">
    <property type="term" value="F:cysteine-type deubiquitinase activity"/>
    <property type="evidence" value="ECO:0007669"/>
    <property type="project" value="UniProtKB-UniRule"/>
</dbReference>
<feature type="active site" description="Nucleophile" evidence="8">
    <location>
        <position position="134"/>
    </location>
</feature>
<evidence type="ECO:0000256" key="2">
    <source>
        <dbReference type="ARBA" id="ARBA00009326"/>
    </source>
</evidence>
<name>A0A163IS49_ABSGL</name>
<comment type="similarity">
    <text evidence="2 8">Belongs to the peptidase C12 family.</text>
</comment>
<dbReference type="InterPro" id="IPR057254">
    <property type="entry name" value="UCH_AS"/>
</dbReference>
<dbReference type="InParanoid" id="A0A163IS49"/>
<dbReference type="SUPFAM" id="SSF54001">
    <property type="entry name" value="Cysteine proteinases"/>
    <property type="match status" value="1"/>
</dbReference>
<evidence type="ECO:0000259" key="9">
    <source>
        <dbReference type="PROSITE" id="PS52048"/>
    </source>
</evidence>
<feature type="domain" description="UCH catalytic" evidence="9">
    <location>
        <begin position="11"/>
        <end position="270"/>
    </location>
</feature>
<evidence type="ECO:0000256" key="6">
    <source>
        <dbReference type="ARBA" id="ARBA00022801"/>
    </source>
</evidence>
<dbReference type="PROSITE" id="PS00140">
    <property type="entry name" value="UCH_1"/>
    <property type="match status" value="1"/>
</dbReference>
<dbReference type="FunFam" id="3.40.532.10:FF:000006">
    <property type="entry name" value="Ubiquitin carboxyl-terminal hydrolase"/>
    <property type="match status" value="1"/>
</dbReference>
<feature type="active site" description="Proton donor" evidence="8">
    <location>
        <position position="211"/>
    </location>
</feature>
<dbReference type="EMBL" id="LT550131">
    <property type="protein sequence ID" value="SAL95025.1"/>
    <property type="molecule type" value="Genomic_DNA"/>
</dbReference>
<dbReference type="Pfam" id="PF01088">
    <property type="entry name" value="Peptidase_C12"/>
    <property type="match status" value="1"/>
</dbReference>
<dbReference type="STRING" id="4829.A0A163IS49"/>
<keyword evidence="6 8" id="KW-0378">Hydrolase</keyword>
<keyword evidence="7 8" id="KW-0788">Thiol protease</keyword>
<dbReference type="FunCoup" id="A0A163IS49">
    <property type="interactions" value="567"/>
</dbReference>
<organism evidence="10">
    <name type="scientific">Absidia glauca</name>
    <name type="common">Pin mould</name>
    <dbReference type="NCBI Taxonomy" id="4829"/>
    <lineage>
        <taxon>Eukaryota</taxon>
        <taxon>Fungi</taxon>
        <taxon>Fungi incertae sedis</taxon>
        <taxon>Mucoromycota</taxon>
        <taxon>Mucoromycotina</taxon>
        <taxon>Mucoromycetes</taxon>
        <taxon>Mucorales</taxon>
        <taxon>Cunninghamellaceae</taxon>
        <taxon>Absidia</taxon>
    </lineage>
</organism>
<dbReference type="GO" id="GO:0006511">
    <property type="term" value="P:ubiquitin-dependent protein catabolic process"/>
    <property type="evidence" value="ECO:0007669"/>
    <property type="project" value="UniProtKB-UniRule"/>
</dbReference>
<evidence type="ECO:0000256" key="3">
    <source>
        <dbReference type="ARBA" id="ARBA00012759"/>
    </source>
</evidence>
<proteinExistence type="inferred from homology"/>
<evidence type="ECO:0000256" key="8">
    <source>
        <dbReference type="PROSITE-ProRule" id="PRU01393"/>
    </source>
</evidence>
<dbReference type="Proteomes" id="UP000078561">
    <property type="component" value="Unassembled WGS sequence"/>
</dbReference>
<feature type="site" description="Transition state stabilizer" evidence="8">
    <location>
        <position position="128"/>
    </location>
</feature>
<dbReference type="AlphaFoldDB" id="A0A163IS49"/>
<feature type="site" description="Important for enzyme activity" evidence="8">
    <location>
        <position position="226"/>
    </location>
</feature>
<comment type="catalytic activity">
    <reaction evidence="1 8">
        <text>Thiol-dependent hydrolysis of ester, thioester, amide, peptide and isopeptide bonds formed by the C-terminal Gly of ubiquitin (a 76-residue protein attached to proteins as an intracellular targeting signal).</text>
        <dbReference type="EC" id="3.4.19.12"/>
    </reaction>
</comment>
<reference evidence="10" key="1">
    <citation type="submission" date="2016-04" db="EMBL/GenBank/DDBJ databases">
        <authorList>
            <person name="Evans L.H."/>
            <person name="Alamgir A."/>
            <person name="Owens N."/>
            <person name="Weber N.D."/>
            <person name="Virtaneva K."/>
            <person name="Barbian K."/>
            <person name="Babar A."/>
            <person name="Rosenke K."/>
        </authorList>
    </citation>
    <scope>NUCLEOTIDE SEQUENCE [LARGE SCALE GENOMIC DNA]</scope>
    <source>
        <strain evidence="10">CBS 101.48</strain>
    </source>
</reference>
<dbReference type="PROSITE" id="PS52048">
    <property type="entry name" value="UCH_DOMAIN"/>
    <property type="match status" value="1"/>
</dbReference>
<accession>A0A163IS49</accession>
<evidence type="ECO:0000313" key="11">
    <source>
        <dbReference type="Proteomes" id="UP000078561"/>
    </source>
</evidence>
<dbReference type="GO" id="GO:0005737">
    <property type="term" value="C:cytoplasm"/>
    <property type="evidence" value="ECO:0007669"/>
    <property type="project" value="TreeGrafter"/>
</dbReference>
<dbReference type="PANTHER" id="PTHR10589:SF17">
    <property type="entry name" value="UBIQUITIN CARBOXYL-TERMINAL HYDROLASE"/>
    <property type="match status" value="1"/>
</dbReference>
<dbReference type="EC" id="3.4.19.12" evidence="3 8"/>
<keyword evidence="5 8" id="KW-0833">Ubl conjugation pathway</keyword>
<protein>
    <recommendedName>
        <fullName evidence="3 8">ubiquitinyl hydrolase 1</fullName>
        <ecNumber evidence="3 8">3.4.19.12</ecNumber>
    </recommendedName>
</protein>
<dbReference type="InterPro" id="IPR001578">
    <property type="entry name" value="Peptidase_C12_UCH"/>
</dbReference>
<dbReference type="GO" id="GO:0016579">
    <property type="term" value="P:protein deubiquitination"/>
    <property type="evidence" value="ECO:0007669"/>
    <property type="project" value="TreeGrafter"/>
</dbReference>
<dbReference type="PANTHER" id="PTHR10589">
    <property type="entry name" value="UBIQUITIN CARBOXYL-TERMINAL HYDROLASE"/>
    <property type="match status" value="1"/>
</dbReference>
<dbReference type="InterPro" id="IPR038765">
    <property type="entry name" value="Papain-like_cys_pep_sf"/>
</dbReference>
<evidence type="ECO:0000256" key="1">
    <source>
        <dbReference type="ARBA" id="ARBA00000707"/>
    </source>
</evidence>
<evidence type="ECO:0000256" key="4">
    <source>
        <dbReference type="ARBA" id="ARBA00022670"/>
    </source>
</evidence>
<gene>
    <name evidence="10" type="primary">ABSGL_00324.1 scaffold 486</name>
</gene>
<dbReference type="OrthoDB" id="427186at2759"/>
<keyword evidence="11" id="KW-1185">Reference proteome</keyword>
<evidence type="ECO:0000256" key="5">
    <source>
        <dbReference type="ARBA" id="ARBA00022786"/>
    </source>
</evidence>
<sequence length="272" mass="30848">MAVHIEKQHIKWLPLEANPEIVNENGIDARWTYTDVFGKKKNDARQGLLSTWEMTRCFPSFLPLMTLVFDVGFEPELLAMVPQPVKAVIFLFPITQAYETYRQQQEKDLREKYPNILDKTKHIHFFKQTISNACGMIGLLHSLANNNGSNPTLISDTEALFPKIIQDTEHMTPSERATYLEGCTALAKVHADGAQEGQTEAPSLEEQIYLHFICYVDIEGHLYELDGRQAFPVDHGKIENSLLEDAAVVMKKFMALDPEETNYSAIALTCDD</sequence>
<dbReference type="OMA" id="PEVWNEI"/>
<keyword evidence="4 8" id="KW-0645">Protease</keyword>